<dbReference type="Gene3D" id="3.30.70.20">
    <property type="match status" value="1"/>
</dbReference>
<dbReference type="PANTHER" id="PTHR36923">
    <property type="entry name" value="FERREDOXIN"/>
    <property type="match status" value="1"/>
</dbReference>
<dbReference type="EMBL" id="JNAD02000027">
    <property type="protein sequence ID" value="RKM89876.1"/>
    <property type="molecule type" value="Genomic_DNA"/>
</dbReference>
<evidence type="ECO:0000256" key="5">
    <source>
        <dbReference type="ARBA" id="ARBA00023004"/>
    </source>
</evidence>
<dbReference type="InterPro" id="IPR017896">
    <property type="entry name" value="4Fe4S_Fe-S-bd"/>
</dbReference>
<dbReference type="PRINTS" id="PR00352">
    <property type="entry name" value="3FE4SFRDOXIN"/>
</dbReference>
<dbReference type="InterPro" id="IPR051269">
    <property type="entry name" value="Fe-S_cluster_ET"/>
</dbReference>
<comment type="caution">
    <text evidence="10">The sequence shown here is derived from an EMBL/GenBank/DDBJ whole genome shotgun (WGS) entry which is preliminary data.</text>
</comment>
<evidence type="ECO:0000313" key="10">
    <source>
        <dbReference type="EMBL" id="RKM89876.1"/>
    </source>
</evidence>
<gene>
    <name evidence="10" type="ORF">SFRA_032500</name>
</gene>
<evidence type="ECO:0000259" key="9">
    <source>
        <dbReference type="PROSITE" id="PS51379"/>
    </source>
</evidence>
<evidence type="ECO:0000256" key="8">
    <source>
        <dbReference type="RuleBase" id="RU368020"/>
    </source>
</evidence>
<comment type="function">
    <text evidence="8">Ferredoxins are iron-sulfur proteins that transfer electrons in a wide variety of metabolic reactions.</text>
</comment>
<keyword evidence="7" id="KW-0003">3Fe-4S</keyword>
<dbReference type="InterPro" id="IPR001080">
    <property type="entry name" value="3Fe4S_ferredoxin"/>
</dbReference>
<dbReference type="AlphaFoldDB" id="A0A420UTK7"/>
<keyword evidence="2 8" id="KW-0813">Transport</keyword>
<evidence type="ECO:0000256" key="1">
    <source>
        <dbReference type="ARBA" id="ARBA00001927"/>
    </source>
</evidence>
<name>A0A420UTK7_9ACTN</name>
<reference evidence="10 11" key="1">
    <citation type="journal article" date="2014" name="Genome Announc.">
        <title>Draft Genome Sequence of Streptomyces fradiae ATCC 19609, a Strain Highly Sensitive to Antibiotics.</title>
        <authorList>
            <person name="Bekker O.B."/>
            <person name="Klimina K.M."/>
            <person name="Vatlin A.A."/>
            <person name="Zakharevich N.V."/>
            <person name="Kasianov A.S."/>
            <person name="Danilenko V.N."/>
        </authorList>
    </citation>
    <scope>NUCLEOTIDE SEQUENCE [LARGE SCALE GENOMIC DNA]</scope>
    <source>
        <strain evidence="10 11">ATCC 19609</strain>
    </source>
</reference>
<comment type="cofactor">
    <cofactor evidence="1">
        <name>[3Fe-4S] cluster</name>
        <dbReference type="ChEBI" id="CHEBI:21137"/>
    </cofactor>
</comment>
<keyword evidence="6 8" id="KW-0411">Iron-sulfur</keyword>
<proteinExistence type="predicted"/>
<keyword evidence="11" id="KW-1185">Reference proteome</keyword>
<feature type="domain" description="4Fe-4S ferredoxin-type" evidence="9">
    <location>
        <begin position="1"/>
        <end position="29"/>
    </location>
</feature>
<keyword evidence="5 8" id="KW-0408">Iron</keyword>
<evidence type="ECO:0000256" key="3">
    <source>
        <dbReference type="ARBA" id="ARBA00022723"/>
    </source>
</evidence>
<organism evidence="10 11">
    <name type="scientific">Streptomyces xinghaiensis</name>
    <dbReference type="NCBI Taxonomy" id="1038928"/>
    <lineage>
        <taxon>Bacteria</taxon>
        <taxon>Bacillati</taxon>
        <taxon>Actinomycetota</taxon>
        <taxon>Actinomycetes</taxon>
        <taxon>Kitasatosporales</taxon>
        <taxon>Streptomycetaceae</taxon>
        <taxon>Streptomyces</taxon>
    </lineage>
</organism>
<dbReference type="RefSeq" id="WP_050364503.1">
    <property type="nucleotide sequence ID" value="NZ_JBFACB010000041.1"/>
</dbReference>
<accession>A0A420UTK7</accession>
<evidence type="ECO:0000256" key="6">
    <source>
        <dbReference type="ARBA" id="ARBA00023014"/>
    </source>
</evidence>
<evidence type="ECO:0000256" key="4">
    <source>
        <dbReference type="ARBA" id="ARBA00022982"/>
    </source>
</evidence>
<dbReference type="Proteomes" id="UP000028058">
    <property type="component" value="Unassembled WGS sequence"/>
</dbReference>
<dbReference type="PROSITE" id="PS51379">
    <property type="entry name" value="4FE4S_FER_2"/>
    <property type="match status" value="1"/>
</dbReference>
<dbReference type="Pfam" id="PF13459">
    <property type="entry name" value="Fer4_15"/>
    <property type="match status" value="1"/>
</dbReference>
<dbReference type="GO" id="GO:0005506">
    <property type="term" value="F:iron ion binding"/>
    <property type="evidence" value="ECO:0007669"/>
    <property type="project" value="UniProtKB-UniRule"/>
</dbReference>
<dbReference type="GO" id="GO:0051538">
    <property type="term" value="F:3 iron, 4 sulfur cluster binding"/>
    <property type="evidence" value="ECO:0007669"/>
    <property type="project" value="UniProtKB-KW"/>
</dbReference>
<evidence type="ECO:0000256" key="7">
    <source>
        <dbReference type="ARBA" id="ARBA00023291"/>
    </source>
</evidence>
<protein>
    <recommendedName>
        <fullName evidence="8">Ferredoxin</fullName>
    </recommendedName>
</protein>
<evidence type="ECO:0000313" key="11">
    <source>
        <dbReference type="Proteomes" id="UP000028058"/>
    </source>
</evidence>
<sequence>MRVRIDTGRCVGAGQCERAAPTVFRQDEDGVGGVLDRTPPPAVWEEVREAEDLCPARAVLLSGDGTGAGAGAAAPPTGRDA</sequence>
<keyword evidence="3 8" id="KW-0479">Metal-binding</keyword>
<evidence type="ECO:0000256" key="2">
    <source>
        <dbReference type="ARBA" id="ARBA00022448"/>
    </source>
</evidence>
<dbReference type="PANTHER" id="PTHR36923:SF3">
    <property type="entry name" value="FERREDOXIN"/>
    <property type="match status" value="1"/>
</dbReference>
<dbReference type="OrthoDB" id="9803319at2"/>
<dbReference type="SUPFAM" id="SSF54862">
    <property type="entry name" value="4Fe-4S ferredoxins"/>
    <property type="match status" value="1"/>
</dbReference>
<dbReference type="GO" id="GO:0009055">
    <property type="term" value="F:electron transfer activity"/>
    <property type="evidence" value="ECO:0007669"/>
    <property type="project" value="UniProtKB-UniRule"/>
</dbReference>
<keyword evidence="4 8" id="KW-0249">Electron transport</keyword>